<protein>
    <submittedName>
        <fullName evidence="1">Uncharacterized protein</fullName>
    </submittedName>
</protein>
<dbReference type="AlphaFoldDB" id="A0A2J6PXR8"/>
<sequence length="118" mass="13260">MVPKGPYKLCTVNKVPERAKLVVGRFIESVKDTYIIVHAENAARLEDVKPMCERNHPDVLFAASMWTQEESDEIQRIARETVPGIKTMAIPQGLQAEKGPDGVVEFLKERWAGLIELS</sequence>
<evidence type="ECO:0000313" key="2">
    <source>
        <dbReference type="Proteomes" id="UP000235672"/>
    </source>
</evidence>
<evidence type="ECO:0000313" key="1">
    <source>
        <dbReference type="EMBL" id="PMD18828.1"/>
    </source>
</evidence>
<accession>A0A2J6PXR8</accession>
<proteinExistence type="predicted"/>
<dbReference type="EMBL" id="KZ613492">
    <property type="protein sequence ID" value="PMD18828.1"/>
    <property type="molecule type" value="Genomic_DNA"/>
</dbReference>
<dbReference type="OrthoDB" id="2772415at2759"/>
<gene>
    <name evidence="1" type="ORF">NA56DRAFT_706356</name>
</gene>
<name>A0A2J6PXR8_9HELO</name>
<dbReference type="Proteomes" id="UP000235672">
    <property type="component" value="Unassembled WGS sequence"/>
</dbReference>
<organism evidence="1 2">
    <name type="scientific">Hyaloscypha hepaticicola</name>
    <dbReference type="NCBI Taxonomy" id="2082293"/>
    <lineage>
        <taxon>Eukaryota</taxon>
        <taxon>Fungi</taxon>
        <taxon>Dikarya</taxon>
        <taxon>Ascomycota</taxon>
        <taxon>Pezizomycotina</taxon>
        <taxon>Leotiomycetes</taxon>
        <taxon>Helotiales</taxon>
        <taxon>Hyaloscyphaceae</taxon>
        <taxon>Hyaloscypha</taxon>
    </lineage>
</organism>
<reference evidence="1 2" key="1">
    <citation type="submission" date="2016-05" db="EMBL/GenBank/DDBJ databases">
        <title>A degradative enzymes factory behind the ericoid mycorrhizal symbiosis.</title>
        <authorList>
            <consortium name="DOE Joint Genome Institute"/>
            <person name="Martino E."/>
            <person name="Morin E."/>
            <person name="Grelet G."/>
            <person name="Kuo A."/>
            <person name="Kohler A."/>
            <person name="Daghino S."/>
            <person name="Barry K."/>
            <person name="Choi C."/>
            <person name="Cichocki N."/>
            <person name="Clum A."/>
            <person name="Copeland A."/>
            <person name="Hainaut M."/>
            <person name="Haridas S."/>
            <person name="Labutti K."/>
            <person name="Lindquist E."/>
            <person name="Lipzen A."/>
            <person name="Khouja H.-R."/>
            <person name="Murat C."/>
            <person name="Ohm R."/>
            <person name="Olson A."/>
            <person name="Spatafora J."/>
            <person name="Veneault-Fourrey C."/>
            <person name="Henrissat B."/>
            <person name="Grigoriev I."/>
            <person name="Martin F."/>
            <person name="Perotto S."/>
        </authorList>
    </citation>
    <scope>NUCLEOTIDE SEQUENCE [LARGE SCALE GENOMIC DNA]</scope>
    <source>
        <strain evidence="1 2">UAMH 7357</strain>
    </source>
</reference>
<keyword evidence="2" id="KW-1185">Reference proteome</keyword>